<comment type="caution">
    <text evidence="1">The sequence shown here is derived from an EMBL/GenBank/DDBJ whole genome shotgun (WGS) entry which is preliminary data.</text>
</comment>
<dbReference type="Proteomes" id="UP001416858">
    <property type="component" value="Unassembled WGS sequence"/>
</dbReference>
<name>A0ABP9VJZ7_9BACT</name>
<accession>A0ABP9VJZ7</accession>
<evidence type="ECO:0000313" key="2">
    <source>
        <dbReference type="Proteomes" id="UP001416858"/>
    </source>
</evidence>
<sequence>MIPRMRQRINASTNPAACVLQQVGLRCQSEGVLGSALKQLRHFKMFPERHEPSGGFRAVPLKLYWNERSSTSFKGSGQGYASERWM</sequence>
<reference evidence="1 2" key="1">
    <citation type="submission" date="2024-02" db="EMBL/GenBank/DDBJ databases">
        <title>Rhodopirellula caenicola NBRC 110016.</title>
        <authorList>
            <person name="Ichikawa N."/>
            <person name="Katano-Makiyama Y."/>
            <person name="Hidaka K."/>
        </authorList>
    </citation>
    <scope>NUCLEOTIDE SEQUENCE [LARGE SCALE GENOMIC DNA]</scope>
    <source>
        <strain evidence="1 2">NBRC 110016</strain>
    </source>
</reference>
<protein>
    <submittedName>
        <fullName evidence="1">Uncharacterized protein</fullName>
    </submittedName>
</protein>
<keyword evidence="2" id="KW-1185">Reference proteome</keyword>
<organism evidence="1 2">
    <name type="scientific">Novipirellula caenicola</name>
    <dbReference type="NCBI Taxonomy" id="1536901"/>
    <lineage>
        <taxon>Bacteria</taxon>
        <taxon>Pseudomonadati</taxon>
        <taxon>Planctomycetota</taxon>
        <taxon>Planctomycetia</taxon>
        <taxon>Pirellulales</taxon>
        <taxon>Pirellulaceae</taxon>
        <taxon>Novipirellula</taxon>
    </lineage>
</organism>
<proteinExistence type="predicted"/>
<gene>
    <name evidence="1" type="ORF">Rcae01_00029</name>
</gene>
<evidence type="ECO:0000313" key="1">
    <source>
        <dbReference type="EMBL" id="GAA5504590.1"/>
    </source>
</evidence>
<dbReference type="EMBL" id="BAABRO010000001">
    <property type="protein sequence ID" value="GAA5504590.1"/>
    <property type="molecule type" value="Genomic_DNA"/>
</dbReference>